<accession>A0A2P5GU79</accession>
<organism evidence="2 4">
    <name type="scientific">Superficieibacter electus</name>
    <dbReference type="NCBI Taxonomy" id="2022662"/>
    <lineage>
        <taxon>Bacteria</taxon>
        <taxon>Pseudomonadati</taxon>
        <taxon>Pseudomonadota</taxon>
        <taxon>Gammaproteobacteria</taxon>
        <taxon>Enterobacterales</taxon>
        <taxon>Enterobacteriaceae</taxon>
        <taxon>Superficieibacter</taxon>
    </lineage>
</organism>
<evidence type="ECO:0000313" key="4">
    <source>
        <dbReference type="Proteomes" id="UP000247005"/>
    </source>
</evidence>
<evidence type="ECO:0000313" key="1">
    <source>
        <dbReference type="EMBL" id="POP47253.1"/>
    </source>
</evidence>
<proteinExistence type="predicted"/>
<dbReference type="Proteomes" id="UP000247005">
    <property type="component" value="Unassembled WGS sequence"/>
</dbReference>
<dbReference type="Proteomes" id="UP000237073">
    <property type="component" value="Unassembled WGS sequence"/>
</dbReference>
<dbReference type="OrthoDB" id="6490595at2"/>
<dbReference type="EMBL" id="PQGD01000003">
    <property type="protein sequence ID" value="POP50099.1"/>
    <property type="molecule type" value="Genomic_DNA"/>
</dbReference>
<comment type="caution">
    <text evidence="2">The sequence shown here is derived from an EMBL/GenBank/DDBJ whole genome shotgun (WGS) entry which is preliminary data.</text>
</comment>
<reference evidence="3 4" key="1">
    <citation type="submission" date="2018-01" db="EMBL/GenBank/DDBJ databases">
        <title>Superficieibacter electus gen. nov., sp. nov., an extended-spectrum beta-lactamase possessing member of the Enterobacteriaceae family, isolated from intensive care unit surfaces.</title>
        <authorList>
            <person name="Potter R.F."/>
            <person name="D'Souza A.W."/>
        </authorList>
    </citation>
    <scope>NUCLEOTIDE SEQUENCE [LARGE SCALE GENOMIC DNA]</scope>
    <source>
        <strain evidence="2 4">BP-1</strain>
        <strain evidence="1 3">BP-2</strain>
    </source>
</reference>
<protein>
    <submittedName>
        <fullName evidence="2">Uncharacterized protein</fullName>
    </submittedName>
</protein>
<dbReference type="Gene3D" id="3.30.70.2360">
    <property type="match status" value="1"/>
</dbReference>
<dbReference type="InterPro" id="IPR022597">
    <property type="entry name" value="GhoS"/>
</dbReference>
<gene>
    <name evidence="2" type="ORF">CHU32_04765</name>
    <name evidence="1" type="ORF">CHU33_03215</name>
</gene>
<dbReference type="RefSeq" id="WP_103674641.1">
    <property type="nucleotide sequence ID" value="NZ_PQGD01000003.1"/>
</dbReference>
<dbReference type="AlphaFoldDB" id="A0A2P5GU79"/>
<dbReference type="Pfam" id="PF11080">
    <property type="entry name" value="GhoS"/>
    <property type="match status" value="1"/>
</dbReference>
<dbReference type="InterPro" id="IPR038241">
    <property type="entry name" value="GhoS_sf"/>
</dbReference>
<sequence length="96" mass="10753">MSEGDIKRYVVTIRFHEETLTQINELNNQLTRAGFTLTLSDEHGKVHELGTNTFGIITPQSENEVRDLATGLAEGVLDVSPDVDVVAFDEWLTHKQ</sequence>
<evidence type="ECO:0000313" key="3">
    <source>
        <dbReference type="Proteomes" id="UP000237073"/>
    </source>
</evidence>
<dbReference type="EMBL" id="PQGE01000002">
    <property type="protein sequence ID" value="POP47253.1"/>
    <property type="molecule type" value="Genomic_DNA"/>
</dbReference>
<dbReference type="GO" id="GO:0004521">
    <property type="term" value="F:RNA endonuclease activity"/>
    <property type="evidence" value="ECO:0007669"/>
    <property type="project" value="InterPro"/>
</dbReference>
<keyword evidence="3" id="KW-1185">Reference proteome</keyword>
<evidence type="ECO:0000313" key="2">
    <source>
        <dbReference type="EMBL" id="POP50099.1"/>
    </source>
</evidence>
<name>A0A2P5GU79_9ENTR</name>